<dbReference type="Proteomes" id="UP001589766">
    <property type="component" value="Unassembled WGS sequence"/>
</dbReference>
<accession>A0ABV6F4C6</accession>
<evidence type="ECO:0000313" key="2">
    <source>
        <dbReference type="Proteomes" id="UP001589766"/>
    </source>
</evidence>
<dbReference type="EMBL" id="JBHLWH010000021">
    <property type="protein sequence ID" value="MFC0248267.1"/>
    <property type="molecule type" value="Genomic_DNA"/>
</dbReference>
<sequence>MIVDHRDLAVAALAEVLIAADSEAIWTRAVFAAYPDANGSRLAHMLRWAPVSTKRHIGVTLADDVLTRSPDGFLALAGEALAVASQYTHPVWAELAAPGINQSEPGNGPSAP</sequence>
<name>A0ABV6F4C6_9MICC</name>
<comment type="caution">
    <text evidence="1">The sequence shown here is derived from an EMBL/GenBank/DDBJ whole genome shotgun (WGS) entry which is preliminary data.</text>
</comment>
<keyword evidence="2" id="KW-1185">Reference proteome</keyword>
<evidence type="ECO:0000313" key="1">
    <source>
        <dbReference type="EMBL" id="MFC0248267.1"/>
    </source>
</evidence>
<organism evidence="1 2">
    <name type="scientific">Citricoccus parietis</name>
    <dbReference type="NCBI Taxonomy" id="592307"/>
    <lineage>
        <taxon>Bacteria</taxon>
        <taxon>Bacillati</taxon>
        <taxon>Actinomycetota</taxon>
        <taxon>Actinomycetes</taxon>
        <taxon>Micrococcales</taxon>
        <taxon>Micrococcaceae</taxon>
        <taxon>Citricoccus</taxon>
    </lineage>
</organism>
<gene>
    <name evidence="1" type="ORF">ACFFIO_07110</name>
</gene>
<reference evidence="1 2" key="1">
    <citation type="submission" date="2024-09" db="EMBL/GenBank/DDBJ databases">
        <authorList>
            <person name="Sun Q."/>
            <person name="Mori K."/>
        </authorList>
    </citation>
    <scope>NUCLEOTIDE SEQUENCE [LARGE SCALE GENOMIC DNA]</scope>
    <source>
        <strain evidence="1 2">CCM 7609</strain>
    </source>
</reference>
<protein>
    <recommendedName>
        <fullName evidence="3">DUF222 domain-containing protein</fullName>
    </recommendedName>
</protein>
<dbReference type="RefSeq" id="WP_378040898.1">
    <property type="nucleotide sequence ID" value="NZ_JBHLWH010000021.1"/>
</dbReference>
<proteinExistence type="predicted"/>
<evidence type="ECO:0008006" key="3">
    <source>
        <dbReference type="Google" id="ProtNLM"/>
    </source>
</evidence>